<dbReference type="RefSeq" id="WP_135078287.1">
    <property type="nucleotide sequence ID" value="NZ_CP038267.1"/>
</dbReference>
<dbReference type="OrthoDB" id="154293at2"/>
<keyword evidence="3" id="KW-0413">Isomerase</keyword>
<protein>
    <submittedName>
        <fullName evidence="3">Maleylpyruvate isomerase family mycothiol-dependent enzyme</fullName>
    </submittedName>
</protein>
<sequence>MSDSERLGGFVEVWWQAIHDFTGLLEELTPEDWTRPTDLAGWDVLAVAAHVAHLEAMQAGRPLEEVEVGDAPHAQGLMGAFTEQGVVARRGHGPDQLITEIRECATARHTQLLDEPPRDGSTPAPGVFGAIGWTTEVLLRNRPLDVWMHEQDVRRAVGRPGNLDGPAAVHTADYLAESLGFVLGKRVGATPGTSLVVDVAGHPTRAVAVGEDGRARPTEVPAEPTTRLAMDRETFIVLAGGRRTPEPGAVTVSGDVALGQRVVELMAVTP</sequence>
<dbReference type="GO" id="GO:0046872">
    <property type="term" value="F:metal ion binding"/>
    <property type="evidence" value="ECO:0007669"/>
    <property type="project" value="InterPro"/>
</dbReference>
<dbReference type="Pfam" id="PF07398">
    <property type="entry name" value="MDMPI_C"/>
    <property type="match status" value="1"/>
</dbReference>
<keyword evidence="4" id="KW-1185">Reference proteome</keyword>
<dbReference type="Proteomes" id="UP000294894">
    <property type="component" value="Chromosome"/>
</dbReference>
<dbReference type="Gene3D" id="1.20.120.450">
    <property type="entry name" value="dinb family like domain"/>
    <property type="match status" value="1"/>
</dbReference>
<dbReference type="GO" id="GO:0016853">
    <property type="term" value="F:isomerase activity"/>
    <property type="evidence" value="ECO:0007669"/>
    <property type="project" value="UniProtKB-KW"/>
</dbReference>
<dbReference type="InterPro" id="IPR010872">
    <property type="entry name" value="MDMPI_C-term_domain"/>
</dbReference>
<feature type="domain" description="Mycothiol-dependent maleylpyruvate isomerase metal-binding" evidence="2">
    <location>
        <begin position="14"/>
        <end position="154"/>
    </location>
</feature>
<organism evidence="3 4">
    <name type="scientific">Nocardioides euryhalodurans</name>
    <dbReference type="NCBI Taxonomy" id="2518370"/>
    <lineage>
        <taxon>Bacteria</taxon>
        <taxon>Bacillati</taxon>
        <taxon>Actinomycetota</taxon>
        <taxon>Actinomycetes</taxon>
        <taxon>Propionibacteriales</taxon>
        <taxon>Nocardioidaceae</taxon>
        <taxon>Nocardioides</taxon>
    </lineage>
</organism>
<evidence type="ECO:0000259" key="1">
    <source>
        <dbReference type="Pfam" id="PF07398"/>
    </source>
</evidence>
<dbReference type="Pfam" id="PF11716">
    <property type="entry name" value="MDMPI_N"/>
    <property type="match status" value="1"/>
</dbReference>
<dbReference type="NCBIfam" id="TIGR03083">
    <property type="entry name" value="maleylpyruvate isomerase family mycothiol-dependent enzyme"/>
    <property type="match status" value="1"/>
</dbReference>
<dbReference type="InterPro" id="IPR034660">
    <property type="entry name" value="DinB/YfiT-like"/>
</dbReference>
<name>A0A4V1BE26_9ACTN</name>
<evidence type="ECO:0000313" key="3">
    <source>
        <dbReference type="EMBL" id="QBR93152.1"/>
    </source>
</evidence>
<dbReference type="KEGG" id="noy:EXE57_13380"/>
<dbReference type="InterPro" id="IPR017517">
    <property type="entry name" value="Maleyloyr_isom"/>
</dbReference>
<accession>A0A4V1BE26</accession>
<proteinExistence type="predicted"/>
<evidence type="ECO:0000259" key="2">
    <source>
        <dbReference type="Pfam" id="PF11716"/>
    </source>
</evidence>
<feature type="domain" description="MDMPI C-terminal" evidence="1">
    <location>
        <begin position="171"/>
        <end position="260"/>
    </location>
</feature>
<dbReference type="SUPFAM" id="SSF109854">
    <property type="entry name" value="DinB/YfiT-like putative metalloenzymes"/>
    <property type="match status" value="1"/>
</dbReference>
<dbReference type="AlphaFoldDB" id="A0A4V1BE26"/>
<dbReference type="InterPro" id="IPR024344">
    <property type="entry name" value="MDMPI_metal-binding"/>
</dbReference>
<reference evidence="3 4" key="1">
    <citation type="submission" date="2019-03" db="EMBL/GenBank/DDBJ databases">
        <title>Three New Species of Nocardioides, Nocardioides euryhalodurans sp. nov., Nocardioides seonyuensis sp. nov. and Nocardioides eburneoflavus sp. nov., Iolated from Soil.</title>
        <authorList>
            <person name="Roh S.G."/>
            <person name="Lee C."/>
            <person name="Kim M.-K."/>
            <person name="Kim S.B."/>
        </authorList>
    </citation>
    <scope>NUCLEOTIDE SEQUENCE [LARGE SCALE GENOMIC DNA]</scope>
    <source>
        <strain evidence="3 4">MMS17-SY117</strain>
    </source>
</reference>
<gene>
    <name evidence="3" type="ORF">EXE57_13380</name>
</gene>
<evidence type="ECO:0000313" key="4">
    <source>
        <dbReference type="Proteomes" id="UP000294894"/>
    </source>
</evidence>
<dbReference type="EMBL" id="CP038267">
    <property type="protein sequence ID" value="QBR93152.1"/>
    <property type="molecule type" value="Genomic_DNA"/>
</dbReference>
<keyword evidence="3" id="KW-0670">Pyruvate</keyword>